<dbReference type="SUPFAM" id="SSF81923">
    <property type="entry name" value="Double Clp-N motif"/>
    <property type="match status" value="1"/>
</dbReference>
<reference evidence="2" key="1">
    <citation type="submission" date="2018-05" db="EMBL/GenBank/DDBJ databases">
        <authorList>
            <person name="Lanie J.A."/>
            <person name="Ng W.-L."/>
            <person name="Kazmierczak K.M."/>
            <person name="Andrzejewski T.M."/>
            <person name="Davidsen T.M."/>
            <person name="Wayne K.J."/>
            <person name="Tettelin H."/>
            <person name="Glass J.I."/>
            <person name="Rusch D."/>
            <person name="Podicherti R."/>
            <person name="Tsui H.-C.T."/>
            <person name="Winkler M.E."/>
        </authorList>
    </citation>
    <scope>NUCLEOTIDE SEQUENCE</scope>
</reference>
<organism evidence="2">
    <name type="scientific">marine metagenome</name>
    <dbReference type="NCBI Taxonomy" id="408172"/>
    <lineage>
        <taxon>unclassified sequences</taxon>
        <taxon>metagenomes</taxon>
        <taxon>ecological metagenomes</taxon>
    </lineage>
</organism>
<dbReference type="PROSITE" id="PS51903">
    <property type="entry name" value="CLP_R"/>
    <property type="match status" value="1"/>
</dbReference>
<evidence type="ECO:0000259" key="1">
    <source>
        <dbReference type="PROSITE" id="PS51903"/>
    </source>
</evidence>
<dbReference type="InterPro" id="IPR004176">
    <property type="entry name" value="Clp_R_N"/>
</dbReference>
<feature type="non-terminal residue" evidence="2">
    <location>
        <position position="70"/>
    </location>
</feature>
<accession>A0A382FC74</accession>
<evidence type="ECO:0000313" key="2">
    <source>
        <dbReference type="EMBL" id="SVB59823.1"/>
    </source>
</evidence>
<gene>
    <name evidence="2" type="ORF">METZ01_LOCUS212677</name>
</gene>
<dbReference type="Gene3D" id="1.10.1780.10">
    <property type="entry name" value="Clp, N-terminal domain"/>
    <property type="match status" value="1"/>
</dbReference>
<name>A0A382FC74_9ZZZZ</name>
<feature type="domain" description="Clp R" evidence="1">
    <location>
        <begin position="1"/>
        <end position="70"/>
    </location>
</feature>
<dbReference type="EMBL" id="UINC01048814">
    <property type="protein sequence ID" value="SVB59823.1"/>
    <property type="molecule type" value="Genomic_DNA"/>
</dbReference>
<dbReference type="Pfam" id="PF02861">
    <property type="entry name" value="Clp_N"/>
    <property type="match status" value="1"/>
</dbReference>
<sequence>MFSASLELILSIAYREAESRRHADLTLEHLLYALAHDVEAEKIMQACGADLPALRHDLDNYLQRETDRLP</sequence>
<protein>
    <recommendedName>
        <fullName evidence="1">Clp R domain-containing protein</fullName>
    </recommendedName>
</protein>
<proteinExistence type="predicted"/>
<dbReference type="AlphaFoldDB" id="A0A382FC74"/>
<dbReference type="InterPro" id="IPR036628">
    <property type="entry name" value="Clp_N_dom_sf"/>
</dbReference>